<dbReference type="InterPro" id="IPR004528">
    <property type="entry name" value="KdsB"/>
</dbReference>
<dbReference type="EMBL" id="CP048029">
    <property type="protein sequence ID" value="QIK37426.1"/>
    <property type="molecule type" value="Genomic_DNA"/>
</dbReference>
<proteinExistence type="inferred from homology"/>
<dbReference type="PANTHER" id="PTHR42866:SF2">
    <property type="entry name" value="3-DEOXY-MANNO-OCTULOSONATE CYTIDYLYLTRANSFERASE, MITOCHONDRIAL"/>
    <property type="match status" value="1"/>
</dbReference>
<keyword evidence="2 5" id="KW-0808">Transferase</keyword>
<organism evidence="6 7">
    <name type="scientific">Caldichromatium japonicum</name>
    <dbReference type="NCBI Taxonomy" id="2699430"/>
    <lineage>
        <taxon>Bacteria</taxon>
        <taxon>Pseudomonadati</taxon>
        <taxon>Pseudomonadota</taxon>
        <taxon>Gammaproteobacteria</taxon>
        <taxon>Chromatiales</taxon>
        <taxon>Chromatiaceae</taxon>
        <taxon>Caldichromatium</taxon>
    </lineage>
</organism>
<keyword evidence="4 5" id="KW-0448">Lipopolysaccharide biosynthesis</keyword>
<dbReference type="GO" id="GO:0016020">
    <property type="term" value="C:membrane"/>
    <property type="evidence" value="ECO:0007669"/>
    <property type="project" value="UniProtKB-SubCell"/>
</dbReference>
<accession>A0A6G7VC24</accession>
<dbReference type="Pfam" id="PF02348">
    <property type="entry name" value="CTP_transf_3"/>
    <property type="match status" value="1"/>
</dbReference>
<sequence>MSVTFKVIIPTRFGSTRLPGKPLLPVAGRPLLAHVIDRARQSRAEEILVATDDQRIMSLCAELGVVAELTDPNHRSGTDRIAEVCARRGLDDETLIVNLQGDEPCMPPELIDQVAEELASRPGVGMATLAYPLTERAALFDPHRVKVVADIHGRALYFSRAPIPWHREGFGETAAVELSPGFGFWGHLGLYAYRVGFLRRFVALAPAPLELAESLEQLRALWHGLPIQVGYARALPGPGVDTPDDLRRAEVWLELGKL</sequence>
<comment type="similarity">
    <text evidence="5">Belongs to the KdsB family.</text>
</comment>
<keyword evidence="3 5" id="KW-0548">Nucleotidyltransferase</keyword>
<dbReference type="CDD" id="cd02517">
    <property type="entry name" value="CMP-KDO-Synthetase"/>
    <property type="match status" value="1"/>
</dbReference>
<dbReference type="GO" id="GO:0009103">
    <property type="term" value="P:lipopolysaccharide biosynthetic process"/>
    <property type="evidence" value="ECO:0007669"/>
    <property type="project" value="UniProtKB-UniRule"/>
</dbReference>
<evidence type="ECO:0000256" key="2">
    <source>
        <dbReference type="ARBA" id="ARBA00022679"/>
    </source>
</evidence>
<reference evidence="7" key="1">
    <citation type="submission" date="2020-01" db="EMBL/GenBank/DDBJ databases">
        <title>Caldichromatium gen. nov., sp. nov., a thermophilic purple sulfur bacterium member of the family Chromatiaceae isolated from Nakabusa hot spring, Japan.</title>
        <authorList>
            <person name="Saini M.K."/>
            <person name="Hanada S."/>
            <person name="Tank M."/>
        </authorList>
    </citation>
    <scope>NUCLEOTIDE SEQUENCE [LARGE SCALE GENOMIC DNA]</scope>
    <source>
        <strain evidence="7">No.7</strain>
    </source>
</reference>
<dbReference type="KEGG" id="cjap:GWK36_04890"/>
<dbReference type="EC" id="2.7.7.38" evidence="5"/>
<evidence type="ECO:0000313" key="6">
    <source>
        <dbReference type="EMBL" id="QIK37426.1"/>
    </source>
</evidence>
<evidence type="ECO:0000313" key="7">
    <source>
        <dbReference type="Proteomes" id="UP000502699"/>
    </source>
</evidence>
<protein>
    <recommendedName>
        <fullName evidence="5">3-deoxy-manno-octulosonate cytidylyltransferase</fullName>
        <ecNumber evidence="5">2.7.7.38</ecNumber>
    </recommendedName>
    <alternativeName>
        <fullName evidence="5">CMP-2-keto-3-deoxyoctulosonic acid synthase</fullName>
        <shortName evidence="5">CKS</shortName>
        <shortName evidence="5">CMP-KDO synthase</shortName>
    </alternativeName>
</protein>
<dbReference type="NCBIfam" id="NF003950">
    <property type="entry name" value="PRK05450.1-3"/>
    <property type="match status" value="1"/>
</dbReference>
<dbReference type="GO" id="GO:0033468">
    <property type="term" value="P:CMP-keto-3-deoxy-D-manno-octulosonic acid biosynthetic process"/>
    <property type="evidence" value="ECO:0007669"/>
    <property type="project" value="UniProtKB-UniRule"/>
</dbReference>
<dbReference type="NCBIfam" id="NF003952">
    <property type="entry name" value="PRK05450.1-5"/>
    <property type="match status" value="1"/>
</dbReference>
<dbReference type="UniPathway" id="UPA00358">
    <property type="reaction ID" value="UER00476"/>
</dbReference>
<dbReference type="FunFam" id="3.90.550.10:FF:000011">
    <property type="entry name" value="3-deoxy-manno-octulosonate cytidylyltransferase"/>
    <property type="match status" value="1"/>
</dbReference>
<dbReference type="Gene3D" id="3.90.550.10">
    <property type="entry name" value="Spore Coat Polysaccharide Biosynthesis Protein SpsA, Chain A"/>
    <property type="match status" value="1"/>
</dbReference>
<name>A0A6G7VC24_9GAMM</name>
<dbReference type="AlphaFoldDB" id="A0A6G7VC24"/>
<dbReference type="NCBIfam" id="TIGR00466">
    <property type="entry name" value="kdsB"/>
    <property type="match status" value="1"/>
</dbReference>
<dbReference type="HAMAP" id="MF_00057">
    <property type="entry name" value="KdsB"/>
    <property type="match status" value="1"/>
</dbReference>
<evidence type="ECO:0000256" key="1">
    <source>
        <dbReference type="ARBA" id="ARBA00004370"/>
    </source>
</evidence>
<evidence type="ECO:0000256" key="3">
    <source>
        <dbReference type="ARBA" id="ARBA00022695"/>
    </source>
</evidence>
<dbReference type="InterPro" id="IPR029044">
    <property type="entry name" value="Nucleotide-diphossugar_trans"/>
</dbReference>
<keyword evidence="5" id="KW-0963">Cytoplasm</keyword>
<evidence type="ECO:0000256" key="5">
    <source>
        <dbReference type="HAMAP-Rule" id="MF_00057"/>
    </source>
</evidence>
<dbReference type="PANTHER" id="PTHR42866">
    <property type="entry name" value="3-DEOXY-MANNO-OCTULOSONATE CYTIDYLYLTRANSFERASE"/>
    <property type="match status" value="1"/>
</dbReference>
<dbReference type="SUPFAM" id="SSF53448">
    <property type="entry name" value="Nucleotide-diphospho-sugar transferases"/>
    <property type="match status" value="1"/>
</dbReference>
<evidence type="ECO:0000256" key="4">
    <source>
        <dbReference type="ARBA" id="ARBA00022985"/>
    </source>
</evidence>
<keyword evidence="7" id="KW-1185">Reference proteome</keyword>
<dbReference type="InterPro" id="IPR003329">
    <property type="entry name" value="Cytidylyl_trans"/>
</dbReference>
<comment type="catalytic activity">
    <reaction evidence="5">
        <text>3-deoxy-alpha-D-manno-oct-2-ulosonate + CTP = CMP-3-deoxy-beta-D-manno-octulosonate + diphosphate</text>
        <dbReference type="Rhea" id="RHEA:23448"/>
        <dbReference type="ChEBI" id="CHEBI:33019"/>
        <dbReference type="ChEBI" id="CHEBI:37563"/>
        <dbReference type="ChEBI" id="CHEBI:85986"/>
        <dbReference type="ChEBI" id="CHEBI:85987"/>
        <dbReference type="EC" id="2.7.7.38"/>
    </reaction>
</comment>
<dbReference type="RefSeq" id="WP_166270195.1">
    <property type="nucleotide sequence ID" value="NZ_CP048029.1"/>
</dbReference>
<comment type="subcellular location">
    <subcellularLocation>
        <location evidence="5">Cytoplasm</location>
    </subcellularLocation>
    <subcellularLocation>
        <location evidence="1">Membrane</location>
    </subcellularLocation>
</comment>
<comment type="pathway">
    <text evidence="5">Nucleotide-sugar biosynthesis; CMP-3-deoxy-D-manno-octulosonate biosynthesis; CMP-3-deoxy-D-manno-octulosonate from 3-deoxy-D-manno-octulosonate and CTP: step 1/1.</text>
</comment>
<dbReference type="Proteomes" id="UP000502699">
    <property type="component" value="Chromosome"/>
</dbReference>
<dbReference type="GO" id="GO:0008690">
    <property type="term" value="F:3-deoxy-manno-octulosonate cytidylyltransferase activity"/>
    <property type="evidence" value="ECO:0007669"/>
    <property type="project" value="UniProtKB-UniRule"/>
</dbReference>
<comment type="function">
    <text evidence="5">Activates KDO (a required 8-carbon sugar) for incorporation into bacterial lipopolysaccharide in Gram-negative bacteria.</text>
</comment>
<gene>
    <name evidence="5 6" type="primary">kdsB</name>
    <name evidence="6" type="ORF">GWK36_04890</name>
</gene>
<dbReference type="GO" id="GO:0005829">
    <property type="term" value="C:cytosol"/>
    <property type="evidence" value="ECO:0007669"/>
    <property type="project" value="TreeGrafter"/>
</dbReference>